<evidence type="ECO:0000259" key="3">
    <source>
        <dbReference type="Pfam" id="PF25166"/>
    </source>
</evidence>
<sequence>MFVALKADDSLISLLSKNWTREELEEERECHTFFCPECRGRLTLKLGRYQVWHFAHSPNSRCSMSSLGETEEHRRGKWLLFSWLKDNGFKPNIEHYLPPIKQRPDIHVQIDHRSYAFELQRSALPEEVFIRRNEVYMNHGIEPVWIGAASALTRLGSWQFAPRHLDRLLLRPSAKPHAIYLLNEAKAFLLLSHFYTINGKRMMAFPMKVPLSVYSPQQLVHNALPLPEAKLSELRKYKEIYLLKWLTETKNKRLRRYRSLTATERMMLRLLQQHRCSLNYFPALGNLPLSTNFYFRTAPQWWQSWIIMEVINKIPLYDTLRLTLLTNRLSALVDKGVFHLLPSYHLHKKQLIRAAAAEYLDCLCLFHAVKKQYTGVYQIVKHIHIEKQLDILCMDDHFVQKKITDDWNARGN</sequence>
<evidence type="ECO:0000313" key="5">
    <source>
        <dbReference type="Proteomes" id="UP000198935"/>
    </source>
</evidence>
<reference evidence="5" key="1">
    <citation type="submission" date="2016-10" db="EMBL/GenBank/DDBJ databases">
        <authorList>
            <person name="Varghese N."/>
            <person name="Submissions S."/>
        </authorList>
    </citation>
    <scope>NUCLEOTIDE SEQUENCE [LARGE SCALE GENOMIC DNA]</scope>
    <source>
        <strain evidence="5">SP</strain>
    </source>
</reference>
<feature type="domain" description="Competence protein CoiA C-terminal" evidence="3">
    <location>
        <begin position="245"/>
        <end position="382"/>
    </location>
</feature>
<organism evidence="4 5">
    <name type="scientific">Evansella caseinilytica</name>
    <dbReference type="NCBI Taxonomy" id="1503961"/>
    <lineage>
        <taxon>Bacteria</taxon>
        <taxon>Bacillati</taxon>
        <taxon>Bacillota</taxon>
        <taxon>Bacilli</taxon>
        <taxon>Bacillales</taxon>
        <taxon>Bacillaceae</taxon>
        <taxon>Evansella</taxon>
    </lineage>
</organism>
<dbReference type="STRING" id="1503961.SAMN05421736_10550"/>
<feature type="domain" description="Competence protein CoiA-like N-terminal" evidence="2">
    <location>
        <begin position="17"/>
        <end position="65"/>
    </location>
</feature>
<name>A0A1H3PHM8_9BACI</name>
<evidence type="ECO:0000313" key="4">
    <source>
        <dbReference type="EMBL" id="SDZ00468.1"/>
    </source>
</evidence>
<dbReference type="Proteomes" id="UP000198935">
    <property type="component" value="Unassembled WGS sequence"/>
</dbReference>
<dbReference type="EMBL" id="FNPI01000005">
    <property type="protein sequence ID" value="SDZ00468.1"/>
    <property type="molecule type" value="Genomic_DNA"/>
</dbReference>
<feature type="domain" description="Competence protein CoiA nuclease-like" evidence="1">
    <location>
        <begin position="69"/>
        <end position="222"/>
    </location>
</feature>
<dbReference type="InterPro" id="IPR021176">
    <property type="entry name" value="Competence-induced_CoiA"/>
</dbReference>
<dbReference type="Pfam" id="PF25166">
    <property type="entry name" value="CoiA_C"/>
    <property type="match status" value="1"/>
</dbReference>
<keyword evidence="5" id="KW-1185">Reference proteome</keyword>
<dbReference type="Pfam" id="PF06054">
    <property type="entry name" value="CoiA_nuc"/>
    <property type="match status" value="1"/>
</dbReference>
<dbReference type="AlphaFoldDB" id="A0A1H3PHM8"/>
<dbReference type="InterPro" id="IPR057253">
    <property type="entry name" value="CoiA-like_N"/>
</dbReference>
<gene>
    <name evidence="4" type="ORF">SAMN05421736_10550</name>
</gene>
<accession>A0A1H3PHM8</accession>
<dbReference type="OrthoDB" id="3784230at2"/>
<protein>
    <submittedName>
        <fullName evidence="4">Competence protein CoiA-like family, contains a predicted nuclease domain</fullName>
    </submittedName>
</protein>
<dbReference type="Pfam" id="PF25164">
    <property type="entry name" value="CoiA_N"/>
    <property type="match status" value="1"/>
</dbReference>
<dbReference type="InterPro" id="IPR057252">
    <property type="entry name" value="CoiA_C"/>
</dbReference>
<evidence type="ECO:0000259" key="2">
    <source>
        <dbReference type="Pfam" id="PF25164"/>
    </source>
</evidence>
<dbReference type="PIRSF" id="PIRSF007487">
    <property type="entry name" value="Competence-induced_CoiA_bac"/>
    <property type="match status" value="1"/>
</dbReference>
<evidence type="ECO:0000259" key="1">
    <source>
        <dbReference type="Pfam" id="PF06054"/>
    </source>
</evidence>
<proteinExistence type="predicted"/>
<dbReference type="InterPro" id="IPR010330">
    <property type="entry name" value="CoiA_nuc"/>
</dbReference>